<comment type="subcellular location">
    <subcellularLocation>
        <location evidence="1">Periplasm</location>
    </subcellularLocation>
</comment>
<keyword evidence="10" id="KW-0413">Isomerase</keyword>
<feature type="chain" id="PRO_5039928203" evidence="7">
    <location>
        <begin position="30"/>
        <end position="284"/>
    </location>
</feature>
<dbReference type="PANTHER" id="PTHR35272">
    <property type="entry name" value="THIOL:DISULFIDE INTERCHANGE PROTEIN DSBC-RELATED"/>
    <property type="match status" value="1"/>
</dbReference>
<dbReference type="HOGENOM" id="CLU_083593_1_1_7"/>
<feature type="signal peptide" evidence="7">
    <location>
        <begin position="1"/>
        <end position="29"/>
    </location>
</feature>
<dbReference type="Pfam" id="PF10411">
    <property type="entry name" value="DsbC_N"/>
    <property type="match status" value="1"/>
</dbReference>
<dbReference type="Proteomes" id="UP000007073">
    <property type="component" value="Chromosome"/>
</dbReference>
<dbReference type="eggNOG" id="COG1651">
    <property type="taxonomic scope" value="Bacteria"/>
</dbReference>
<reference evidence="10 11" key="1">
    <citation type="submission" date="2005-10" db="EMBL/GenBank/DDBJ databases">
        <title>Complete sequence of Geobacter metallireducens GS-15.</title>
        <authorList>
            <consortium name="US DOE Joint Genome Institute"/>
            <person name="Copeland A."/>
            <person name="Lucas S."/>
            <person name="Lapidus A."/>
            <person name="Barry K."/>
            <person name="Detter J.C."/>
            <person name="Glavina T."/>
            <person name="Hammon N."/>
            <person name="Israni S."/>
            <person name="Pitluck S."/>
            <person name="Di Bartolo G."/>
            <person name="Chain P."/>
            <person name="Schmutz J."/>
            <person name="Larimer F."/>
            <person name="Land M."/>
            <person name="Kyrpides N."/>
            <person name="Ivanova N."/>
            <person name="Richardson P."/>
        </authorList>
    </citation>
    <scope>NUCLEOTIDE SEQUENCE [LARGE SCALE GENOMIC DNA]</scope>
    <source>
        <strain evidence="11">ATCC 53774 / DSM 7210 / GS-15</strain>
    </source>
</reference>
<dbReference type="Pfam" id="PF13098">
    <property type="entry name" value="Thioredoxin_2"/>
    <property type="match status" value="1"/>
</dbReference>
<name>Q39TE7_GEOMG</name>
<dbReference type="PANTHER" id="PTHR35272:SF3">
    <property type="entry name" value="THIOL:DISULFIDE INTERCHANGE PROTEIN DSBC"/>
    <property type="match status" value="1"/>
</dbReference>
<evidence type="ECO:0000256" key="5">
    <source>
        <dbReference type="ARBA" id="ARBA00023157"/>
    </source>
</evidence>
<dbReference type="STRING" id="269799.Gmet_2250"/>
<dbReference type="InterPro" id="IPR012336">
    <property type="entry name" value="Thioredoxin-like_fold"/>
</dbReference>
<dbReference type="KEGG" id="gme:Gmet_2250"/>
<dbReference type="SUPFAM" id="SSF52833">
    <property type="entry name" value="Thioredoxin-like"/>
    <property type="match status" value="1"/>
</dbReference>
<dbReference type="GO" id="GO:0042597">
    <property type="term" value="C:periplasmic space"/>
    <property type="evidence" value="ECO:0007669"/>
    <property type="project" value="UniProtKB-SubCell"/>
</dbReference>
<comment type="similarity">
    <text evidence="2">Belongs to the thioredoxin family. DsbC subfamily.</text>
</comment>
<evidence type="ECO:0000259" key="9">
    <source>
        <dbReference type="Pfam" id="PF13098"/>
    </source>
</evidence>
<dbReference type="InterPro" id="IPR009094">
    <property type="entry name" value="DiS-bond_isomerase_DsbC/G_N_sf"/>
</dbReference>
<evidence type="ECO:0000256" key="3">
    <source>
        <dbReference type="ARBA" id="ARBA00022729"/>
    </source>
</evidence>
<evidence type="ECO:0000256" key="6">
    <source>
        <dbReference type="ARBA" id="ARBA00023284"/>
    </source>
</evidence>
<protein>
    <submittedName>
        <fullName evidence="10">Protein disulfide bond isomerase, DsbC/DsbG-like, one heme-binding site</fullName>
    </submittedName>
</protein>
<dbReference type="GO" id="GO:0016853">
    <property type="term" value="F:isomerase activity"/>
    <property type="evidence" value="ECO:0007669"/>
    <property type="project" value="UniProtKB-KW"/>
</dbReference>
<dbReference type="InterPro" id="IPR033954">
    <property type="entry name" value="DiS-bond_Isoase_DsbC/G"/>
</dbReference>
<gene>
    <name evidence="10" type="ordered locus">Gmet_2250</name>
</gene>
<feature type="domain" description="Disulphide bond isomerase DsbC/G N-terminal" evidence="8">
    <location>
        <begin position="54"/>
        <end position="117"/>
    </location>
</feature>
<keyword evidence="5" id="KW-1015">Disulfide bond</keyword>
<evidence type="ECO:0000313" key="10">
    <source>
        <dbReference type="EMBL" id="ABB32477.1"/>
    </source>
</evidence>
<feature type="domain" description="Thioredoxin-like fold" evidence="9">
    <location>
        <begin position="143"/>
        <end position="270"/>
    </location>
</feature>
<dbReference type="AlphaFoldDB" id="Q39TE7"/>
<keyword evidence="4" id="KW-0574">Periplasm</keyword>
<accession>Q39TE7</accession>
<dbReference type="Gene3D" id="3.40.30.10">
    <property type="entry name" value="Glutaredoxin"/>
    <property type="match status" value="1"/>
</dbReference>
<dbReference type="InterPro" id="IPR018950">
    <property type="entry name" value="DiS-bond_isomerase_DsbC/G_N"/>
</dbReference>
<dbReference type="SUPFAM" id="SSF54423">
    <property type="entry name" value="DsbC/DsbG N-terminal domain-like"/>
    <property type="match status" value="1"/>
</dbReference>
<dbReference type="InterPro" id="IPR036249">
    <property type="entry name" value="Thioredoxin-like_sf"/>
</dbReference>
<dbReference type="Gene3D" id="3.10.450.70">
    <property type="entry name" value="Disulphide bond isomerase, DsbC/G, N-terminal"/>
    <property type="match status" value="1"/>
</dbReference>
<sequence length="284" mass="31216">MHQMIRFFWGGNMKWLMRILLPFAFVSTAYGFGTGTEGCSGNCIACHTIKKEEVVALVKNVDPATTVESVGPSPVRGLFEIIIRHNDSTGIIYLDFSKKFLIAGRILDTGSKKDVTATALNRVRRIDPSKLPLDNALVLGNATGSRNIYVFTDPECPFCAKFHRELVALTKEDPQLGVRIILTPLDIHPRASAVTNSILCAAQDGMDKGLRLLEESFNGTAIADITCGRDYAEEGKTLFKELRIRMTPTTVLSDGRVVDGVKTGAEIEKLFDDTEHGVITEKPQ</sequence>
<evidence type="ECO:0000256" key="4">
    <source>
        <dbReference type="ARBA" id="ARBA00022764"/>
    </source>
</evidence>
<reference evidence="10 11" key="2">
    <citation type="journal article" date="2009" name="BMC Microbiol.">
        <title>The genome sequence of Geobacter metallireducens: features of metabolism, physiology and regulation common and dissimilar to Geobacter sulfurreducens.</title>
        <authorList>
            <person name="Aklujkar M."/>
            <person name="Krushkal J."/>
            <person name="DiBartolo G."/>
            <person name="Lapidus A."/>
            <person name="Land M.L."/>
            <person name="Lovley D.R."/>
        </authorList>
    </citation>
    <scope>NUCLEOTIDE SEQUENCE [LARGE SCALE GENOMIC DNA]</scope>
    <source>
        <strain evidence="11">ATCC 53774 / DSM 7210 / GS-15</strain>
    </source>
</reference>
<dbReference type="InterPro" id="IPR051470">
    <property type="entry name" value="Thiol:disulfide_interchange"/>
</dbReference>
<organism evidence="10 11">
    <name type="scientific">Geobacter metallireducens (strain ATCC 53774 / DSM 7210 / GS-15)</name>
    <dbReference type="NCBI Taxonomy" id="269799"/>
    <lineage>
        <taxon>Bacteria</taxon>
        <taxon>Pseudomonadati</taxon>
        <taxon>Thermodesulfobacteriota</taxon>
        <taxon>Desulfuromonadia</taxon>
        <taxon>Geobacterales</taxon>
        <taxon>Geobacteraceae</taxon>
        <taxon>Geobacter</taxon>
    </lineage>
</organism>
<evidence type="ECO:0000313" key="11">
    <source>
        <dbReference type="Proteomes" id="UP000007073"/>
    </source>
</evidence>
<dbReference type="EMBL" id="CP000148">
    <property type="protein sequence ID" value="ABB32477.1"/>
    <property type="molecule type" value="Genomic_DNA"/>
</dbReference>
<keyword evidence="11" id="KW-1185">Reference proteome</keyword>
<evidence type="ECO:0000256" key="1">
    <source>
        <dbReference type="ARBA" id="ARBA00004418"/>
    </source>
</evidence>
<evidence type="ECO:0000256" key="2">
    <source>
        <dbReference type="ARBA" id="ARBA00009813"/>
    </source>
</evidence>
<dbReference type="CDD" id="cd03020">
    <property type="entry name" value="DsbA_DsbC_DsbG"/>
    <property type="match status" value="1"/>
</dbReference>
<keyword evidence="3 7" id="KW-0732">Signal</keyword>
<evidence type="ECO:0000259" key="8">
    <source>
        <dbReference type="Pfam" id="PF10411"/>
    </source>
</evidence>
<proteinExistence type="inferred from homology"/>
<evidence type="ECO:0000256" key="7">
    <source>
        <dbReference type="SAM" id="SignalP"/>
    </source>
</evidence>
<keyword evidence="6" id="KW-0676">Redox-active center</keyword>